<feature type="region of interest" description="Disordered" evidence="1">
    <location>
        <begin position="107"/>
        <end position="132"/>
    </location>
</feature>
<protein>
    <submittedName>
        <fullName evidence="2">Uncharacterized protein</fullName>
    </submittedName>
</protein>
<proteinExistence type="predicted"/>
<evidence type="ECO:0000256" key="1">
    <source>
        <dbReference type="SAM" id="MobiDB-lite"/>
    </source>
</evidence>
<organism evidence="2 3">
    <name type="scientific">Botryobasidium botryosum (strain FD-172 SS1)</name>
    <dbReference type="NCBI Taxonomy" id="930990"/>
    <lineage>
        <taxon>Eukaryota</taxon>
        <taxon>Fungi</taxon>
        <taxon>Dikarya</taxon>
        <taxon>Basidiomycota</taxon>
        <taxon>Agaricomycotina</taxon>
        <taxon>Agaricomycetes</taxon>
        <taxon>Cantharellales</taxon>
        <taxon>Botryobasidiaceae</taxon>
        <taxon>Botryobasidium</taxon>
    </lineage>
</organism>
<dbReference type="HOGENOM" id="CLU_548565_0_0_1"/>
<accession>A0A067LVR1</accession>
<evidence type="ECO:0000313" key="2">
    <source>
        <dbReference type="EMBL" id="KDQ07249.1"/>
    </source>
</evidence>
<sequence>MVTPAPLRIVNMMQYTLKATGKVVYNLSMPRQEASETNTSPNDTCYLPPLRFVPRPTPLRIMFTATTPSTVEDEDSDDSVFFTPTKSRRSVEDFKASLFDCTFPSPPRAAHAQSARPLGSPSTPAKDEKTKWRGAGRQITMGYLPGMLFSETLNASHDSPTIERLLTVFDTSSLLGEALPTTPPRSAARGHASPSFSPGADVGSFTPTQIPRACSSYAQLLEQSPLHAPVKLASMMELSFSPLCRVPIPKKHLAASSPLAAIIAAPHASPAMKLSLSFSPLKEQRALSPPRTYGQRFMGLLFSPLRATSKAERVIADLEPVPPARGDRPSASSENITPSSNTYLTTIHDTYKRCASLFGELFPGEIDKDGNIPSIPSGSPCRVAQAVSPSPPKLVSSPSRCSLECIPVGASSVPVLVPAPLRESRHILGGHGQAQSAHKRAGCADRGGDSGIFSAASAC</sequence>
<dbReference type="InParanoid" id="A0A067LVR1"/>
<feature type="region of interest" description="Disordered" evidence="1">
    <location>
        <begin position="320"/>
        <end position="339"/>
    </location>
</feature>
<reference evidence="3" key="1">
    <citation type="journal article" date="2014" name="Proc. Natl. Acad. Sci. U.S.A.">
        <title>Extensive sampling of basidiomycete genomes demonstrates inadequacy of the white-rot/brown-rot paradigm for wood decay fungi.</title>
        <authorList>
            <person name="Riley R."/>
            <person name="Salamov A.A."/>
            <person name="Brown D.W."/>
            <person name="Nagy L.G."/>
            <person name="Floudas D."/>
            <person name="Held B.W."/>
            <person name="Levasseur A."/>
            <person name="Lombard V."/>
            <person name="Morin E."/>
            <person name="Otillar R."/>
            <person name="Lindquist E.A."/>
            <person name="Sun H."/>
            <person name="LaButti K.M."/>
            <person name="Schmutz J."/>
            <person name="Jabbour D."/>
            <person name="Luo H."/>
            <person name="Baker S.E."/>
            <person name="Pisabarro A.G."/>
            <person name="Walton J.D."/>
            <person name="Blanchette R.A."/>
            <person name="Henrissat B."/>
            <person name="Martin F."/>
            <person name="Cullen D."/>
            <person name="Hibbett D.S."/>
            <person name="Grigoriev I.V."/>
        </authorList>
    </citation>
    <scope>NUCLEOTIDE SEQUENCE [LARGE SCALE GENOMIC DNA]</scope>
    <source>
        <strain evidence="3">FD-172 SS1</strain>
    </source>
</reference>
<dbReference type="Proteomes" id="UP000027195">
    <property type="component" value="Unassembled WGS sequence"/>
</dbReference>
<evidence type="ECO:0000313" key="3">
    <source>
        <dbReference type="Proteomes" id="UP000027195"/>
    </source>
</evidence>
<gene>
    <name evidence="2" type="ORF">BOTBODRAFT_613291</name>
</gene>
<feature type="compositionally biased region" description="Polar residues" evidence="1">
    <location>
        <begin position="330"/>
        <end position="339"/>
    </location>
</feature>
<keyword evidence="3" id="KW-1185">Reference proteome</keyword>
<name>A0A067LVR1_BOTB1</name>
<feature type="region of interest" description="Disordered" evidence="1">
    <location>
        <begin position="179"/>
        <end position="202"/>
    </location>
</feature>
<dbReference type="EMBL" id="KL198111">
    <property type="protein sequence ID" value="KDQ07249.1"/>
    <property type="molecule type" value="Genomic_DNA"/>
</dbReference>
<dbReference type="AlphaFoldDB" id="A0A067LVR1"/>